<evidence type="ECO:0000313" key="3">
    <source>
        <dbReference type="Proteomes" id="UP000077002"/>
    </source>
</evidence>
<sequence length="156" mass="17164">MGEVTVVIMVMGLKWGKCALRVFREASRILNRPPSTSWEQPVPGSGSVHDLRSDFDTRCGEGLREPPIVHPRWTCGVLFSTEYLLVSRYKRHQPIIFYSTCCGTKPSSQLSASIWKRSFGRAVDLIEVAVLPKDDGADETLGAGGGEPTELLGEDV</sequence>
<protein>
    <submittedName>
        <fullName evidence="2">Uncharacterized protein</fullName>
    </submittedName>
</protein>
<dbReference type="EMBL" id="LVKK01000112">
    <property type="protein sequence ID" value="OAG35634.1"/>
    <property type="molecule type" value="Genomic_DNA"/>
</dbReference>
<feature type="region of interest" description="Disordered" evidence="1">
    <location>
        <begin position="136"/>
        <end position="156"/>
    </location>
</feature>
<dbReference type="RefSeq" id="XP_022507586.1">
    <property type="nucleotide sequence ID" value="XM_022660097.1"/>
</dbReference>
<comment type="caution">
    <text evidence="2">The sequence shown here is derived from an EMBL/GenBank/DDBJ whole genome shotgun (WGS) entry which is preliminary data.</text>
</comment>
<keyword evidence="3" id="KW-1185">Reference proteome</keyword>
<proteinExistence type="predicted"/>
<name>A0A177EUD3_9EURO</name>
<accession>A0A177EUD3</accession>
<evidence type="ECO:0000313" key="2">
    <source>
        <dbReference type="EMBL" id="OAG35634.1"/>
    </source>
</evidence>
<evidence type="ECO:0000256" key="1">
    <source>
        <dbReference type="SAM" id="MobiDB-lite"/>
    </source>
</evidence>
<organism evidence="2 3">
    <name type="scientific">Fonsecaea monophora</name>
    <dbReference type="NCBI Taxonomy" id="254056"/>
    <lineage>
        <taxon>Eukaryota</taxon>
        <taxon>Fungi</taxon>
        <taxon>Dikarya</taxon>
        <taxon>Ascomycota</taxon>
        <taxon>Pezizomycotina</taxon>
        <taxon>Eurotiomycetes</taxon>
        <taxon>Chaetothyriomycetidae</taxon>
        <taxon>Chaetothyriales</taxon>
        <taxon>Herpotrichiellaceae</taxon>
        <taxon>Fonsecaea</taxon>
    </lineage>
</organism>
<dbReference type="Proteomes" id="UP000077002">
    <property type="component" value="Unassembled WGS sequence"/>
</dbReference>
<reference evidence="2 3" key="1">
    <citation type="submission" date="2016-03" db="EMBL/GenBank/DDBJ databases">
        <title>Draft genome sequence of the Fonsecaea monophora CBS 269.37.</title>
        <authorList>
            <person name="Bombassaro A."/>
            <person name="Vinicius W.A."/>
            <person name="De Hoog S."/>
            <person name="Sun J."/>
            <person name="Souza E.M."/>
            <person name="Raittz R.T."/>
            <person name="Costa F."/>
            <person name="Leao A.C."/>
            <person name="Tadra-Sfeir M.Z."/>
            <person name="Baura V."/>
            <person name="Balsanelli E."/>
            <person name="Pedrosa F.O."/>
            <person name="Moreno L.F."/>
            <person name="Steffens M.B."/>
            <person name="Xi L."/>
            <person name="Bocca A.L."/>
            <person name="Felipe M.S."/>
            <person name="Teixeira M."/>
            <person name="Telles Filho F.Q."/>
            <person name="Azevedo C.M."/>
            <person name="Gomes R."/>
            <person name="Vicente V.A."/>
        </authorList>
    </citation>
    <scope>NUCLEOTIDE SEQUENCE [LARGE SCALE GENOMIC DNA]</scope>
    <source>
        <strain evidence="2 3">CBS 269.37</strain>
    </source>
</reference>
<dbReference type="AlphaFoldDB" id="A0A177EUD3"/>
<dbReference type="GeneID" id="34605298"/>
<gene>
    <name evidence="2" type="ORF">AYO21_10174</name>
</gene>